<comment type="subcellular location">
    <subcellularLocation>
        <location evidence="1 6">Membrane</location>
        <topology evidence="1 6">Multi-pass membrane protein</topology>
    </subcellularLocation>
</comment>
<evidence type="ECO:0000313" key="8">
    <source>
        <dbReference type="Ensembl" id="ENSCMIP00000025578.1"/>
    </source>
</evidence>
<dbReference type="InterPro" id="IPR007632">
    <property type="entry name" value="Anoctamin"/>
</dbReference>
<feature type="transmembrane region" description="Helical" evidence="6">
    <location>
        <begin position="456"/>
        <end position="478"/>
    </location>
</feature>
<keyword evidence="4 6" id="KW-1133">Transmembrane helix</keyword>
<comment type="caution">
    <text evidence="6">Lacks conserved residue(s) required for the propagation of feature annotation.</text>
</comment>
<feature type="transmembrane region" description="Helical" evidence="6">
    <location>
        <begin position="97"/>
        <end position="122"/>
    </location>
</feature>
<feature type="domain" description="Anoctamin transmembrane" evidence="7">
    <location>
        <begin position="83"/>
        <end position="597"/>
    </location>
</feature>
<organism evidence="8 9">
    <name type="scientific">Callorhinchus milii</name>
    <name type="common">Ghost shark</name>
    <dbReference type="NCBI Taxonomy" id="7868"/>
    <lineage>
        <taxon>Eukaryota</taxon>
        <taxon>Metazoa</taxon>
        <taxon>Chordata</taxon>
        <taxon>Craniata</taxon>
        <taxon>Vertebrata</taxon>
        <taxon>Chondrichthyes</taxon>
        <taxon>Holocephali</taxon>
        <taxon>Chimaeriformes</taxon>
        <taxon>Callorhinchidae</taxon>
        <taxon>Callorhinchus</taxon>
    </lineage>
</organism>
<dbReference type="PANTHER" id="PTHR12308:SF37">
    <property type="entry name" value="ANOCTAMIN-9"/>
    <property type="match status" value="1"/>
</dbReference>
<protein>
    <recommendedName>
        <fullName evidence="6">Anoctamin</fullName>
    </recommendedName>
</protein>
<keyword evidence="5 6" id="KW-0472">Membrane</keyword>
<reference evidence="8" key="5">
    <citation type="submission" date="2025-09" db="UniProtKB">
        <authorList>
            <consortium name="Ensembl"/>
        </authorList>
    </citation>
    <scope>IDENTIFICATION</scope>
</reference>
<evidence type="ECO:0000256" key="1">
    <source>
        <dbReference type="ARBA" id="ARBA00004141"/>
    </source>
</evidence>
<dbReference type="Ensembl" id="ENSCMIT00000026001.1">
    <property type="protein sequence ID" value="ENSCMIP00000025578.1"/>
    <property type="gene ID" value="ENSCMIG00000011230.1"/>
</dbReference>
<feature type="transmembrane region" description="Helical" evidence="6">
    <location>
        <begin position="293"/>
        <end position="312"/>
    </location>
</feature>
<dbReference type="Proteomes" id="UP000314986">
    <property type="component" value="Unassembled WGS sequence"/>
</dbReference>
<feature type="transmembrane region" description="Helical" evidence="6">
    <location>
        <begin position="253"/>
        <end position="272"/>
    </location>
</feature>
<evidence type="ECO:0000256" key="4">
    <source>
        <dbReference type="ARBA" id="ARBA00022989"/>
    </source>
</evidence>
<dbReference type="STRING" id="7868.ENSCMIP00000025578"/>
<dbReference type="GeneTree" id="ENSGT00940000158300"/>
<reference evidence="9" key="1">
    <citation type="journal article" date="2006" name="Science">
        <title>Ancient noncoding elements conserved in the human genome.</title>
        <authorList>
            <person name="Venkatesh B."/>
            <person name="Kirkness E.F."/>
            <person name="Loh Y.H."/>
            <person name="Halpern A.L."/>
            <person name="Lee A.P."/>
            <person name="Johnson J."/>
            <person name="Dandona N."/>
            <person name="Viswanathan L.D."/>
            <person name="Tay A."/>
            <person name="Venter J.C."/>
            <person name="Strausberg R.L."/>
            <person name="Brenner S."/>
        </authorList>
    </citation>
    <scope>NUCLEOTIDE SEQUENCE [LARGE SCALE GENOMIC DNA]</scope>
</reference>
<dbReference type="OMA" id="TIQIMNR"/>
<feature type="transmembrane region" description="Helical" evidence="6">
    <location>
        <begin position="406"/>
        <end position="432"/>
    </location>
</feature>
<dbReference type="PANTHER" id="PTHR12308">
    <property type="entry name" value="ANOCTAMIN"/>
    <property type="match status" value="1"/>
</dbReference>
<dbReference type="GO" id="GO:0005886">
    <property type="term" value="C:plasma membrane"/>
    <property type="evidence" value="ECO:0007669"/>
    <property type="project" value="TreeGrafter"/>
</dbReference>
<accession>A0A4W3IFF9</accession>
<reference evidence="8" key="4">
    <citation type="submission" date="2025-08" db="UniProtKB">
        <authorList>
            <consortium name="Ensembl"/>
        </authorList>
    </citation>
    <scope>IDENTIFICATION</scope>
</reference>
<name>A0A4W3IFF9_CALMI</name>
<dbReference type="InterPro" id="IPR049452">
    <property type="entry name" value="Anoctamin_TM"/>
</dbReference>
<keyword evidence="3 6" id="KW-0812">Transmembrane</keyword>
<dbReference type="Pfam" id="PF04547">
    <property type="entry name" value="Anoctamin"/>
    <property type="match status" value="1"/>
</dbReference>
<evidence type="ECO:0000256" key="6">
    <source>
        <dbReference type="RuleBase" id="RU280814"/>
    </source>
</evidence>
<evidence type="ECO:0000259" key="7">
    <source>
        <dbReference type="Pfam" id="PF04547"/>
    </source>
</evidence>
<keyword evidence="9" id="KW-1185">Reference proteome</keyword>
<evidence type="ECO:0000256" key="3">
    <source>
        <dbReference type="ARBA" id="ARBA00022692"/>
    </source>
</evidence>
<evidence type="ECO:0000256" key="5">
    <source>
        <dbReference type="ARBA" id="ARBA00023136"/>
    </source>
</evidence>
<dbReference type="GO" id="GO:0005254">
    <property type="term" value="F:chloride channel activity"/>
    <property type="evidence" value="ECO:0007669"/>
    <property type="project" value="TreeGrafter"/>
</dbReference>
<reference evidence="9" key="3">
    <citation type="journal article" date="2014" name="Nature">
        <title>Elephant shark genome provides unique insights into gnathostome evolution.</title>
        <authorList>
            <consortium name="International Elephant Shark Genome Sequencing Consortium"/>
            <person name="Venkatesh B."/>
            <person name="Lee A.P."/>
            <person name="Ravi V."/>
            <person name="Maurya A.K."/>
            <person name="Lian M.M."/>
            <person name="Swann J.B."/>
            <person name="Ohta Y."/>
            <person name="Flajnik M.F."/>
            <person name="Sutoh Y."/>
            <person name="Kasahara M."/>
            <person name="Hoon S."/>
            <person name="Gangu V."/>
            <person name="Roy S.W."/>
            <person name="Irimia M."/>
            <person name="Korzh V."/>
            <person name="Kondrychyn I."/>
            <person name="Lim Z.W."/>
            <person name="Tay B.H."/>
            <person name="Tohari S."/>
            <person name="Kong K.W."/>
            <person name="Ho S."/>
            <person name="Lorente-Galdos B."/>
            <person name="Quilez J."/>
            <person name="Marques-Bonet T."/>
            <person name="Raney B.J."/>
            <person name="Ingham P.W."/>
            <person name="Tay A."/>
            <person name="Hillier L.W."/>
            <person name="Minx P."/>
            <person name="Boehm T."/>
            <person name="Wilson R.K."/>
            <person name="Brenner S."/>
            <person name="Warren W.C."/>
        </authorList>
    </citation>
    <scope>NUCLEOTIDE SEQUENCE [LARGE SCALE GENOMIC DNA]</scope>
</reference>
<dbReference type="AlphaFoldDB" id="A0A4W3IFF9"/>
<proteinExistence type="inferred from homology"/>
<evidence type="ECO:0000256" key="2">
    <source>
        <dbReference type="ARBA" id="ARBA00009671"/>
    </source>
</evidence>
<comment type="similarity">
    <text evidence="2 6">Belongs to the anoctamin family.</text>
</comment>
<sequence>MPTCCSLCSAGCSMLHVTRPAHPPLATGPSASAPTFWISIPQFLHITPYFASFKAHLKIFLFYRAFGHPSNPTLPCCVLCCYRQYFGERVALYFAWLGWYTTMLIPAAAFGVLMFLCAFVFFNNQISKEICNANTTIMCPLCDQRCPLWKLSETCTHAKVQPTPHAPPTIFMEVWKRSRASIVHQWNLYHWDEDEVTGLTDLTIRSVSSQHELRYCMSQIILMIGIALAIVISRVVVTIFFTNSGLEFLRDHANTGAVMIGALLHFLTIIIMTKKPRTELARENNFTVKMFTFQFFTMFSSIVYVAFFLGRINGHPNNYVRIASKWRLEECHPSGCMTDLFIQMAMIMFLKQILSSTLESFKRKWNHRRVTSDESNTDPTMAHWLQNYSLNTVGSFSLFKEFLEMVIQYGFTTIFVAAFPLAPLLALINNLLEIRLDARKMLVLQKRAVPRKANDIGIWLPVLEAIGVLAVIGNGLVISITSDFIPRLVYKYQYGPCARGHSTEDCLTGYINNSLSVFYLNKMDNKTQPRITNSELEITYCRYRDYRNSQDYGYTVQFWHILAARLAFLVLFENVALCVKYIAAWYVPDVPITVKNQYLTRTNSRLEERHK</sequence>
<dbReference type="InParanoid" id="A0A4W3IFF9"/>
<evidence type="ECO:0000313" key="9">
    <source>
        <dbReference type="Proteomes" id="UP000314986"/>
    </source>
</evidence>
<feature type="transmembrane region" description="Helical" evidence="6">
    <location>
        <begin position="220"/>
        <end position="241"/>
    </location>
</feature>
<reference evidence="9" key="2">
    <citation type="journal article" date="2007" name="PLoS Biol.">
        <title>Survey sequencing and comparative analysis of the elephant shark (Callorhinchus milii) genome.</title>
        <authorList>
            <person name="Venkatesh B."/>
            <person name="Kirkness E.F."/>
            <person name="Loh Y.H."/>
            <person name="Halpern A.L."/>
            <person name="Lee A.P."/>
            <person name="Johnson J."/>
            <person name="Dandona N."/>
            <person name="Viswanathan L.D."/>
            <person name="Tay A."/>
            <person name="Venter J.C."/>
            <person name="Strausberg R.L."/>
            <person name="Brenner S."/>
        </authorList>
    </citation>
    <scope>NUCLEOTIDE SEQUENCE [LARGE SCALE GENOMIC DNA]</scope>
</reference>